<dbReference type="PANTHER" id="PTHR11129">
    <property type="entry name" value="PROTEIN FARNESYLTRANSFERASE ALPHA SUBUNIT/RAB GERANYLGERANYL TRANSFERASE ALPHA SUBUNIT"/>
    <property type="match status" value="1"/>
</dbReference>
<dbReference type="Proteomes" id="UP001201163">
    <property type="component" value="Unassembled WGS sequence"/>
</dbReference>
<proteinExistence type="inferred from homology"/>
<accession>A0AAD4LUN7</accession>
<dbReference type="InterPro" id="IPR002088">
    <property type="entry name" value="Prenyl_trans_a"/>
</dbReference>
<keyword evidence="8" id="KW-1185">Reference proteome</keyword>
<gene>
    <name evidence="7" type="ORF">EDB92DRAFT_1789127</name>
</gene>
<dbReference type="GO" id="GO:0004663">
    <property type="term" value="F:Rab geranylgeranyltransferase activity"/>
    <property type="evidence" value="ECO:0007669"/>
    <property type="project" value="UniProtKB-UniRule"/>
</dbReference>
<evidence type="ECO:0000313" key="7">
    <source>
        <dbReference type="EMBL" id="KAH9001490.1"/>
    </source>
</evidence>
<dbReference type="SUPFAM" id="SSF48439">
    <property type="entry name" value="Protein prenylyltransferase"/>
    <property type="match status" value="1"/>
</dbReference>
<reference evidence="7" key="1">
    <citation type="submission" date="2022-01" db="EMBL/GenBank/DDBJ databases">
        <title>Comparative genomics reveals a dynamic genome evolution in the ectomycorrhizal milk-cap (Lactarius) mushrooms.</title>
        <authorList>
            <consortium name="DOE Joint Genome Institute"/>
            <person name="Lebreton A."/>
            <person name="Tang N."/>
            <person name="Kuo A."/>
            <person name="LaButti K."/>
            <person name="Drula E."/>
            <person name="Barry K."/>
            <person name="Clum A."/>
            <person name="Lipzen A."/>
            <person name="Mousain D."/>
            <person name="Ng V."/>
            <person name="Wang R."/>
            <person name="Wang X."/>
            <person name="Dai Y."/>
            <person name="Henrissat B."/>
            <person name="Grigoriev I.V."/>
            <person name="Guerin-Laguette A."/>
            <person name="Yu F."/>
            <person name="Martin F.M."/>
        </authorList>
    </citation>
    <scope>NUCLEOTIDE SEQUENCE</scope>
    <source>
        <strain evidence="7">QP</strain>
    </source>
</reference>
<comment type="caution">
    <text evidence="7">The sequence shown here is derived from an EMBL/GenBank/DDBJ whole genome shotgun (WGS) entry which is preliminary data.</text>
</comment>
<evidence type="ECO:0000256" key="3">
    <source>
        <dbReference type="ARBA" id="ARBA00022679"/>
    </source>
</evidence>
<keyword evidence="4" id="KW-0677">Repeat</keyword>
<keyword evidence="2 6" id="KW-0637">Prenyltransferase</keyword>
<feature type="non-terminal residue" evidence="7">
    <location>
        <position position="1"/>
    </location>
</feature>
<dbReference type="EMBL" id="JAKELL010000001">
    <property type="protein sequence ID" value="KAH9001490.1"/>
    <property type="molecule type" value="Genomic_DNA"/>
</dbReference>
<dbReference type="PROSITE" id="PS51147">
    <property type="entry name" value="PFTA"/>
    <property type="match status" value="4"/>
</dbReference>
<evidence type="ECO:0000256" key="6">
    <source>
        <dbReference type="RuleBase" id="RU367120"/>
    </source>
</evidence>
<dbReference type="GO" id="GO:0097354">
    <property type="term" value="P:prenylation"/>
    <property type="evidence" value="ECO:0007669"/>
    <property type="project" value="UniProtKB-UniRule"/>
</dbReference>
<organism evidence="7 8">
    <name type="scientific">Lactarius akahatsu</name>
    <dbReference type="NCBI Taxonomy" id="416441"/>
    <lineage>
        <taxon>Eukaryota</taxon>
        <taxon>Fungi</taxon>
        <taxon>Dikarya</taxon>
        <taxon>Basidiomycota</taxon>
        <taxon>Agaricomycotina</taxon>
        <taxon>Agaricomycetes</taxon>
        <taxon>Russulales</taxon>
        <taxon>Russulaceae</taxon>
        <taxon>Lactarius</taxon>
    </lineage>
</organism>
<evidence type="ECO:0000256" key="4">
    <source>
        <dbReference type="ARBA" id="ARBA00022737"/>
    </source>
</evidence>
<evidence type="ECO:0000256" key="1">
    <source>
        <dbReference type="ARBA" id="ARBA00006734"/>
    </source>
</evidence>
<dbReference type="Gene3D" id="1.25.40.120">
    <property type="entry name" value="Protein prenylyltransferase"/>
    <property type="match status" value="1"/>
</dbReference>
<dbReference type="AlphaFoldDB" id="A0AAD4LUN7"/>
<evidence type="ECO:0000313" key="8">
    <source>
        <dbReference type="Proteomes" id="UP001201163"/>
    </source>
</evidence>
<evidence type="ECO:0000256" key="2">
    <source>
        <dbReference type="ARBA" id="ARBA00022602"/>
    </source>
</evidence>
<keyword evidence="3 6" id="KW-0808">Transferase</keyword>
<comment type="catalytic activity">
    <reaction evidence="5 6">
        <text>geranylgeranyl diphosphate + L-cysteinyl-[protein] = S-geranylgeranyl-L-cysteinyl-[protein] + diphosphate</text>
        <dbReference type="Rhea" id="RHEA:21240"/>
        <dbReference type="Rhea" id="RHEA-COMP:10131"/>
        <dbReference type="Rhea" id="RHEA-COMP:11537"/>
        <dbReference type="ChEBI" id="CHEBI:29950"/>
        <dbReference type="ChEBI" id="CHEBI:33019"/>
        <dbReference type="ChEBI" id="CHEBI:57533"/>
        <dbReference type="ChEBI" id="CHEBI:86021"/>
        <dbReference type="EC" id="2.5.1.60"/>
    </reaction>
</comment>
<dbReference type="PANTHER" id="PTHR11129:SF2">
    <property type="entry name" value="GERANYLGERANYL TRANSFERASE TYPE-2 SUBUNIT ALPHA"/>
    <property type="match status" value="1"/>
</dbReference>
<dbReference type="GO" id="GO:0005968">
    <property type="term" value="C:Rab-protein geranylgeranyltransferase complex"/>
    <property type="evidence" value="ECO:0007669"/>
    <property type="project" value="TreeGrafter"/>
</dbReference>
<sequence>HGVRRTRDTQQALAAKRERDKAKLSAYLVLTDDILIRACTLSLLHNLFTRTFKKNKDWSREAFGLTTQLLSTHTDVINPEFYTIWNYRRNILLQRYLSGKVCHPPHISIIRSPFILRSSPDEIHEVLDNDLAMTTKLLKVHPKVYWIWNHRRWCLEHIPEGPNSANAQAWRLSTWERELFIVEKMLEADSRNFLAWDYRRYVVASMPARRSDKAELAYTTKKIEANFSNFSAWHQRTKVISSLWASGETDKASSLQKEFALVQNAMFTLPEDQSAWLYHRWLIGSGDDKVILEREIEVVQTLLAEQPDSKWCMDSLVTYKLLLLNNHLHVGSQESINVTKQCLALLAQLEEIDPMRRQRYHDIG</sequence>
<name>A0AAD4LUN7_9AGAM</name>
<evidence type="ECO:0000256" key="5">
    <source>
        <dbReference type="ARBA" id="ARBA00047658"/>
    </source>
</evidence>
<protein>
    <recommendedName>
        <fullName evidence="6">Geranylgeranyl transferase type-2 subunit alpha</fullName>
        <ecNumber evidence="6">2.5.1.60</ecNumber>
    </recommendedName>
    <alternativeName>
        <fullName evidence="6">Geranylgeranyl transferase type II subunit alpha</fullName>
    </alternativeName>
</protein>
<dbReference type="EC" id="2.5.1.60" evidence="6"/>
<comment type="similarity">
    <text evidence="1 6">Belongs to the protein prenyltransferase subunit alpha family.</text>
</comment>
<comment type="function">
    <text evidence="6">Catalyzes the transfer of a geranyl-geranyl moiety from geranyl-geranyl pyrophosphate to cysteines occuring in specific C-terminal amino acid sequences.</text>
</comment>
<dbReference type="Pfam" id="PF01239">
    <property type="entry name" value="PPTA"/>
    <property type="match status" value="5"/>
</dbReference>